<dbReference type="GO" id="GO:0006879">
    <property type="term" value="P:intracellular iron ion homeostasis"/>
    <property type="evidence" value="ECO:0007669"/>
    <property type="project" value="TreeGrafter"/>
</dbReference>
<dbReference type="InterPro" id="IPR039261">
    <property type="entry name" value="FNR_nucleotide-bd"/>
</dbReference>
<dbReference type="GO" id="GO:0005886">
    <property type="term" value="C:plasma membrane"/>
    <property type="evidence" value="ECO:0007669"/>
    <property type="project" value="UniProtKB-SubCell"/>
</dbReference>
<dbReference type="InterPro" id="IPR051410">
    <property type="entry name" value="Ferric/Cupric_Reductase"/>
</dbReference>
<dbReference type="AlphaFoldDB" id="A0A5M9MDC3"/>
<dbReference type="InterPro" id="IPR017938">
    <property type="entry name" value="Riboflavin_synthase-like_b-brl"/>
</dbReference>
<dbReference type="SFLD" id="SFLDG01168">
    <property type="entry name" value="Ferric_reductase_subgroup_(FRE"/>
    <property type="match status" value="1"/>
</dbReference>
<dbReference type="EMBL" id="QUQM01000005">
    <property type="protein sequence ID" value="KAA8643460.1"/>
    <property type="molecule type" value="Genomic_DNA"/>
</dbReference>
<evidence type="ECO:0000256" key="7">
    <source>
        <dbReference type="ARBA" id="ARBA00022982"/>
    </source>
</evidence>
<comment type="catalytic activity">
    <reaction evidence="12">
        <text>2 a Fe(II)-siderophore + NADP(+) + H(+) = 2 a Fe(III)-siderophore + NADPH</text>
        <dbReference type="Rhea" id="RHEA:28795"/>
        <dbReference type="Rhea" id="RHEA-COMP:11342"/>
        <dbReference type="Rhea" id="RHEA-COMP:11344"/>
        <dbReference type="ChEBI" id="CHEBI:15378"/>
        <dbReference type="ChEBI" id="CHEBI:29033"/>
        <dbReference type="ChEBI" id="CHEBI:29034"/>
        <dbReference type="ChEBI" id="CHEBI:57783"/>
        <dbReference type="ChEBI" id="CHEBI:58349"/>
        <dbReference type="EC" id="1.16.1.9"/>
    </reaction>
</comment>
<dbReference type="RefSeq" id="XP_033422822.1">
    <property type="nucleotide sequence ID" value="XM_033574804.1"/>
</dbReference>
<feature type="transmembrane region" description="Helical" evidence="14">
    <location>
        <begin position="277"/>
        <end position="298"/>
    </location>
</feature>
<keyword evidence="10" id="KW-0406">Ion transport</keyword>
<evidence type="ECO:0000256" key="3">
    <source>
        <dbReference type="ARBA" id="ARBA00012668"/>
    </source>
</evidence>
<keyword evidence="5" id="KW-1003">Cell membrane</keyword>
<evidence type="ECO:0000256" key="6">
    <source>
        <dbReference type="ARBA" id="ARBA00022692"/>
    </source>
</evidence>
<dbReference type="Pfam" id="PF08030">
    <property type="entry name" value="NAD_binding_6"/>
    <property type="match status" value="1"/>
</dbReference>
<dbReference type="InterPro" id="IPR017927">
    <property type="entry name" value="FAD-bd_FR_type"/>
</dbReference>
<comment type="similarity">
    <text evidence="2">Belongs to the ferric reductase (FRE) family.</text>
</comment>
<feature type="transmembrane region" description="Helical" evidence="14">
    <location>
        <begin position="43"/>
        <end position="63"/>
    </location>
</feature>
<feature type="transmembrane region" description="Helical" evidence="14">
    <location>
        <begin position="337"/>
        <end position="355"/>
    </location>
</feature>
<keyword evidence="4" id="KW-0813">Transport</keyword>
<dbReference type="GO" id="GO:0052851">
    <property type="term" value="F:ferric-chelate reductase (NADPH) activity"/>
    <property type="evidence" value="ECO:0007669"/>
    <property type="project" value="UniProtKB-EC"/>
</dbReference>
<evidence type="ECO:0000256" key="12">
    <source>
        <dbReference type="ARBA" id="ARBA00048483"/>
    </source>
</evidence>
<dbReference type="InterPro" id="IPR013112">
    <property type="entry name" value="FAD-bd_8"/>
</dbReference>
<evidence type="ECO:0000256" key="13">
    <source>
        <dbReference type="SAM" id="MobiDB-lite"/>
    </source>
</evidence>
<accession>A0A5M9MDC3</accession>
<sequence>MSTLWHSAVSIAKRINIPIVASYSPAQIAELQRDPWSRAGKYGLGWVYFCVILLGIATVVRFYHTWGDKIRIALYKEDPTAASPGSGSSQNEYELPSAATDSSTARFFPARGPLPGSKNVKEQSSVSTFAPINNTIAFVRWIFYRPLPVLRVWKLRVVLPSLGASAIVLAALIFVTLYSFIPQPLYYTSIALGSPPLAIRAGMIAVAMIPWIIALSTRANFISMLTGIGHERLNVLHRWAGYLCLFLSLIHMIPFYVAPVWESQSFIYYQQLFPRNIYTYGTGLAALVPLIVLCLHSLPILRSWMYELFVTVHMPLSIFFLAMLFWHCKNFLTSWDYLWATVAIWVASLIVRVLYLNWTNPLRLSFLIGEESAITILPQNAVKVTVATRMRWKPGQYVYLRMPGISVFGRHPFTIASLCSDDFPSEYGEEHRDLALVFRPFGGFTRQVFLKAFEYGPYKTWTAFLEGPYGGMRRDMAAFDDVTFFAGGSGITAIASHLLDLIKKMRDHKAVTKSVRVVWAFRNPESVEWFKEELQICRDSAPLNSVHFHFFLTTGTSPLYPEGRGLSSSDLVQEKIYHTLQGFDKRDSAFIREEAAGDPEMENELRRENEDAITALPVPAPARTLPPINTSRHYSQYHSWTGTGSGSGTPDSVEKNSPFDFSLTPTTTTARGVPRFASLPLHRRNGWRIDYMRPDIPRLLTEYSRDFGRRACVFVCGPPSMRVEVAHTTARLQQHVITDSSRDEIFLHAENYSI</sequence>
<evidence type="ECO:0000256" key="5">
    <source>
        <dbReference type="ARBA" id="ARBA00022475"/>
    </source>
</evidence>
<dbReference type="PANTHER" id="PTHR32361:SF23">
    <property type="entry name" value="FERRIC-CHELATE REDUCTASE"/>
    <property type="match status" value="1"/>
</dbReference>
<evidence type="ECO:0000256" key="1">
    <source>
        <dbReference type="ARBA" id="ARBA00004651"/>
    </source>
</evidence>
<dbReference type="GeneID" id="54332931"/>
<evidence type="ECO:0000259" key="15">
    <source>
        <dbReference type="PROSITE" id="PS51384"/>
    </source>
</evidence>
<dbReference type="Gene3D" id="3.40.50.80">
    <property type="entry name" value="Nucleotide-binding domain of ferredoxin-NADP reductase (FNR) module"/>
    <property type="match status" value="1"/>
</dbReference>
<dbReference type="OrthoDB" id="167398at2759"/>
<comment type="caution">
    <text evidence="16">The sequence shown here is derived from an EMBL/GenBank/DDBJ whole genome shotgun (WGS) entry which is preliminary data.</text>
</comment>
<keyword evidence="9" id="KW-0560">Oxidoreductase</keyword>
<evidence type="ECO:0000256" key="10">
    <source>
        <dbReference type="ARBA" id="ARBA00023065"/>
    </source>
</evidence>
<dbReference type="VEuPathDB" id="FungiDB:EYZ11_001435"/>
<feature type="transmembrane region" description="Helical" evidence="14">
    <location>
        <begin position="201"/>
        <end position="219"/>
    </location>
</feature>
<feature type="transmembrane region" description="Helical" evidence="14">
    <location>
        <begin position="305"/>
        <end position="325"/>
    </location>
</feature>
<dbReference type="SFLD" id="SFLDS00052">
    <property type="entry name" value="Ferric_Reductase_Domain"/>
    <property type="match status" value="1"/>
</dbReference>
<gene>
    <name evidence="16" type="ORF">ATNIH1004_010229</name>
</gene>
<dbReference type="Pfam" id="PF01794">
    <property type="entry name" value="Ferric_reduct"/>
    <property type="match status" value="1"/>
</dbReference>
<evidence type="ECO:0000256" key="4">
    <source>
        <dbReference type="ARBA" id="ARBA00022448"/>
    </source>
</evidence>
<dbReference type="InterPro" id="IPR013121">
    <property type="entry name" value="Fe_red_NAD-bd_6"/>
</dbReference>
<reference evidence="16 17" key="1">
    <citation type="submission" date="2019-08" db="EMBL/GenBank/DDBJ databases">
        <title>The genome sequence of a newly discovered highly antifungal drug resistant Aspergillus species, Aspergillus tanneri NIH 1004.</title>
        <authorList>
            <person name="Mounaud S."/>
            <person name="Singh I."/>
            <person name="Joardar V."/>
            <person name="Pakala S."/>
            <person name="Pakala S."/>
            <person name="Venepally P."/>
            <person name="Chung J.K."/>
            <person name="Losada L."/>
            <person name="Nierman W.C."/>
        </authorList>
    </citation>
    <scope>NUCLEOTIDE SEQUENCE [LARGE SCALE GENOMIC DNA]</scope>
    <source>
        <strain evidence="16 17">NIH1004</strain>
    </source>
</reference>
<keyword evidence="11 14" id="KW-0472">Membrane</keyword>
<name>A0A5M9MDC3_9EURO</name>
<feature type="transmembrane region" description="Helical" evidence="14">
    <location>
        <begin position="157"/>
        <end position="181"/>
    </location>
</feature>
<dbReference type="PANTHER" id="PTHR32361">
    <property type="entry name" value="FERRIC/CUPRIC REDUCTASE TRANSMEMBRANE COMPONENT"/>
    <property type="match status" value="1"/>
</dbReference>
<dbReference type="Proteomes" id="UP000324241">
    <property type="component" value="Unassembled WGS sequence"/>
</dbReference>
<dbReference type="GO" id="GO:0006826">
    <property type="term" value="P:iron ion transport"/>
    <property type="evidence" value="ECO:0007669"/>
    <property type="project" value="TreeGrafter"/>
</dbReference>
<keyword evidence="8 14" id="KW-1133">Transmembrane helix</keyword>
<dbReference type="EC" id="1.16.1.9" evidence="3"/>
<dbReference type="PROSITE" id="PS51384">
    <property type="entry name" value="FAD_FR"/>
    <property type="match status" value="1"/>
</dbReference>
<dbReference type="GO" id="GO:0015677">
    <property type="term" value="P:copper ion import"/>
    <property type="evidence" value="ECO:0007669"/>
    <property type="project" value="TreeGrafter"/>
</dbReference>
<evidence type="ECO:0000313" key="17">
    <source>
        <dbReference type="Proteomes" id="UP000324241"/>
    </source>
</evidence>
<dbReference type="Pfam" id="PF08022">
    <property type="entry name" value="FAD_binding_8"/>
    <property type="match status" value="1"/>
</dbReference>
<evidence type="ECO:0000256" key="14">
    <source>
        <dbReference type="SAM" id="Phobius"/>
    </source>
</evidence>
<evidence type="ECO:0000256" key="2">
    <source>
        <dbReference type="ARBA" id="ARBA00006278"/>
    </source>
</evidence>
<evidence type="ECO:0000256" key="11">
    <source>
        <dbReference type="ARBA" id="ARBA00023136"/>
    </source>
</evidence>
<keyword evidence="7" id="KW-0249">Electron transport</keyword>
<feature type="transmembrane region" description="Helical" evidence="14">
    <location>
        <begin position="239"/>
        <end position="257"/>
    </location>
</feature>
<protein>
    <recommendedName>
        <fullName evidence="3">ferric-chelate reductase (NADPH)</fullName>
        <ecNumber evidence="3">1.16.1.9</ecNumber>
    </recommendedName>
</protein>
<dbReference type="CDD" id="cd06186">
    <property type="entry name" value="NOX_Duox_like_FAD_NADP"/>
    <property type="match status" value="1"/>
</dbReference>
<comment type="subcellular location">
    <subcellularLocation>
        <location evidence="1">Cell membrane</location>
        <topology evidence="1">Multi-pass membrane protein</topology>
    </subcellularLocation>
</comment>
<dbReference type="InterPro" id="IPR013130">
    <property type="entry name" value="Fe3_Rdtase_TM_dom"/>
</dbReference>
<feature type="region of interest" description="Disordered" evidence="13">
    <location>
        <begin position="636"/>
        <end position="657"/>
    </location>
</feature>
<evidence type="ECO:0000313" key="16">
    <source>
        <dbReference type="EMBL" id="KAA8643460.1"/>
    </source>
</evidence>
<dbReference type="SUPFAM" id="SSF52343">
    <property type="entry name" value="Ferredoxin reductase-like, C-terminal NADP-linked domain"/>
    <property type="match status" value="1"/>
</dbReference>
<keyword evidence="6 14" id="KW-0812">Transmembrane</keyword>
<organism evidence="16 17">
    <name type="scientific">Aspergillus tanneri</name>
    <dbReference type="NCBI Taxonomy" id="1220188"/>
    <lineage>
        <taxon>Eukaryota</taxon>
        <taxon>Fungi</taxon>
        <taxon>Dikarya</taxon>
        <taxon>Ascomycota</taxon>
        <taxon>Pezizomycotina</taxon>
        <taxon>Eurotiomycetes</taxon>
        <taxon>Eurotiomycetidae</taxon>
        <taxon>Eurotiales</taxon>
        <taxon>Aspergillaceae</taxon>
        <taxon>Aspergillus</taxon>
        <taxon>Aspergillus subgen. Circumdati</taxon>
    </lineage>
</organism>
<evidence type="ECO:0000256" key="8">
    <source>
        <dbReference type="ARBA" id="ARBA00022989"/>
    </source>
</evidence>
<feature type="domain" description="FAD-binding FR-type" evidence="15">
    <location>
        <begin position="343"/>
        <end position="475"/>
    </location>
</feature>
<dbReference type="SUPFAM" id="SSF63380">
    <property type="entry name" value="Riboflavin synthase domain-like"/>
    <property type="match status" value="1"/>
</dbReference>
<proteinExistence type="inferred from homology"/>
<dbReference type="FunFam" id="3.40.50.80:FF:000061">
    <property type="entry name" value="Metalloreductase transmembrane component, putative"/>
    <property type="match status" value="1"/>
</dbReference>
<evidence type="ECO:0000256" key="9">
    <source>
        <dbReference type="ARBA" id="ARBA00023002"/>
    </source>
</evidence>